<gene>
    <name evidence="1" type="ORF">LJD61_04265</name>
</gene>
<dbReference type="InterPro" id="IPR021328">
    <property type="entry name" value="CotB-like"/>
</dbReference>
<evidence type="ECO:0000313" key="1">
    <source>
        <dbReference type="EMBL" id="MCQ1528760.1"/>
    </source>
</evidence>
<dbReference type="Gene3D" id="1.20.1260.120">
    <property type="entry name" value="Protein of unknown function DUF2935"/>
    <property type="match status" value="1"/>
</dbReference>
<proteinExistence type="predicted"/>
<dbReference type="Pfam" id="PF11155">
    <property type="entry name" value="DUF2935"/>
    <property type="match status" value="1"/>
</dbReference>
<protein>
    <submittedName>
        <fullName evidence="1">DUF2935 domain-containing protein</fullName>
    </submittedName>
</protein>
<evidence type="ECO:0000313" key="2">
    <source>
        <dbReference type="Proteomes" id="UP001651880"/>
    </source>
</evidence>
<dbReference type="RefSeq" id="WP_255226278.1">
    <property type="nucleotide sequence ID" value="NZ_JAJEKE010000002.1"/>
</dbReference>
<dbReference type="SUPFAM" id="SSF158430">
    <property type="entry name" value="Bacillus cereus metalloprotein-like"/>
    <property type="match status" value="1"/>
</dbReference>
<dbReference type="Proteomes" id="UP001651880">
    <property type="component" value="Unassembled WGS sequence"/>
</dbReference>
<comment type="caution">
    <text evidence="1">The sequence shown here is derived from an EMBL/GenBank/DDBJ whole genome shotgun (WGS) entry which is preliminary data.</text>
</comment>
<keyword evidence="2" id="KW-1185">Reference proteome</keyword>
<reference evidence="1 2" key="1">
    <citation type="submission" date="2021-10" db="EMBL/GenBank/DDBJ databases">
        <title>Lutispora strain m25 sp. nov., a thermophilic, non-spore-forming bacterium isolated from a lab-scale methanogenic bioreactor digesting anaerobic sludge.</title>
        <authorList>
            <person name="El Houari A."/>
            <person name="Mcdonald J."/>
        </authorList>
    </citation>
    <scope>NUCLEOTIDE SEQUENCE [LARGE SCALE GENOMIC DNA]</scope>
    <source>
        <strain evidence="2">m25</strain>
    </source>
</reference>
<accession>A0ABT1NBX1</accession>
<organism evidence="1 2">
    <name type="scientific">Lutispora saccharofermentans</name>
    <dbReference type="NCBI Taxonomy" id="3024236"/>
    <lineage>
        <taxon>Bacteria</taxon>
        <taxon>Bacillati</taxon>
        <taxon>Bacillota</taxon>
        <taxon>Clostridia</taxon>
        <taxon>Lutisporales</taxon>
        <taxon>Lutisporaceae</taxon>
        <taxon>Lutispora</taxon>
    </lineage>
</organism>
<dbReference type="EMBL" id="JAJEKE010000002">
    <property type="protein sequence ID" value="MCQ1528760.1"/>
    <property type="molecule type" value="Genomic_DNA"/>
</dbReference>
<name>A0ABT1NBX1_9FIRM</name>
<sequence length="147" mass="17333">MYCLAVVTGIRCVVNELNMWTEISSEHPIFLKTVAELTNKNLAEETISRLDDIHNEFADLNKRVKNFYSPNYNEAQNISPGARRKAIDLCRRFLRLDREALRLYDELKNAGPEDKVWQTLIEHIIHEQRYMYKLFRMLLDQIQGGEC</sequence>